<sequence>MSMFRRLFCFFSRKKKKTPSSNLSPPRVKKVKPRKKDGGFSVVTSGPNTISNTKGCCCRGGSGCGGGCGGCGG</sequence>
<evidence type="ECO:0000313" key="2">
    <source>
        <dbReference type="EMBL" id="CAG7875341.1"/>
    </source>
</evidence>
<organism evidence="3">
    <name type="scientific">Brassica campestris</name>
    <name type="common">Field mustard</name>
    <dbReference type="NCBI Taxonomy" id="3711"/>
    <lineage>
        <taxon>Eukaryota</taxon>
        <taxon>Viridiplantae</taxon>
        <taxon>Streptophyta</taxon>
        <taxon>Embryophyta</taxon>
        <taxon>Tracheophyta</taxon>
        <taxon>Spermatophyta</taxon>
        <taxon>Magnoliopsida</taxon>
        <taxon>eudicotyledons</taxon>
        <taxon>Gunneridae</taxon>
        <taxon>Pentapetalae</taxon>
        <taxon>rosids</taxon>
        <taxon>malvids</taxon>
        <taxon>Brassicales</taxon>
        <taxon>Brassicaceae</taxon>
        <taxon>Brassiceae</taxon>
        <taxon>Brassica</taxon>
    </lineage>
</organism>
<gene>
    <name evidence="3" type="ORF">BRAA05T20697Z</name>
    <name evidence="2" type="ORF">BRAPAZ1V2_A05P18620.2</name>
</gene>
<protein>
    <submittedName>
        <fullName evidence="2">Uncharacterized protein</fullName>
    </submittedName>
</protein>
<dbReference type="AlphaFoldDB" id="A0A3P5ZA65"/>
<evidence type="ECO:0000313" key="3">
    <source>
        <dbReference type="EMBL" id="VDC70983.1"/>
    </source>
</evidence>
<proteinExistence type="predicted"/>
<dbReference type="EMBL" id="LS974621">
    <property type="protein sequence ID" value="CAG7875341.1"/>
    <property type="molecule type" value="Genomic_DNA"/>
</dbReference>
<name>A0A3P5ZA65_BRACM</name>
<dbReference type="Proteomes" id="UP000694005">
    <property type="component" value="Chromosome A05"/>
</dbReference>
<dbReference type="Gramene" id="A05p18620.2_BraZ1">
    <property type="protein sequence ID" value="A05p18620.2_BraZ1.CDS"/>
    <property type="gene ID" value="A05g18620.2_BraZ1"/>
</dbReference>
<accession>A0A3P5ZA65</accession>
<reference evidence="3" key="1">
    <citation type="submission" date="2018-11" db="EMBL/GenBank/DDBJ databases">
        <authorList>
            <consortium name="Genoscope - CEA"/>
            <person name="William W."/>
        </authorList>
    </citation>
    <scope>NUCLEOTIDE SEQUENCE</scope>
</reference>
<dbReference type="EMBL" id="LR031570">
    <property type="protein sequence ID" value="VDC70983.1"/>
    <property type="molecule type" value="Genomic_DNA"/>
</dbReference>
<evidence type="ECO:0000256" key="1">
    <source>
        <dbReference type="SAM" id="MobiDB-lite"/>
    </source>
</evidence>
<feature type="region of interest" description="Disordered" evidence="1">
    <location>
        <begin position="15"/>
        <end position="44"/>
    </location>
</feature>